<evidence type="ECO:0000313" key="2">
    <source>
        <dbReference type="EMBL" id="SIS84671.1"/>
    </source>
</evidence>
<feature type="transmembrane region" description="Helical" evidence="1">
    <location>
        <begin position="7"/>
        <end position="24"/>
    </location>
</feature>
<proteinExistence type="predicted"/>
<name>A0ABY1KY19_9FLAO</name>
<evidence type="ECO:0000256" key="1">
    <source>
        <dbReference type="SAM" id="Phobius"/>
    </source>
</evidence>
<dbReference type="Proteomes" id="UP000185728">
    <property type="component" value="Unassembled WGS sequence"/>
</dbReference>
<comment type="caution">
    <text evidence="2">The sequence shown here is derived from an EMBL/GenBank/DDBJ whole genome shotgun (WGS) entry which is preliminary data.</text>
</comment>
<keyword evidence="1" id="KW-1133">Transmembrane helix</keyword>
<organism evidence="2 3">
    <name type="scientific">Zobellia uliginosa</name>
    <dbReference type="NCBI Taxonomy" id="143224"/>
    <lineage>
        <taxon>Bacteria</taxon>
        <taxon>Pseudomonadati</taxon>
        <taxon>Bacteroidota</taxon>
        <taxon>Flavobacteriia</taxon>
        <taxon>Flavobacteriales</taxon>
        <taxon>Flavobacteriaceae</taxon>
        <taxon>Zobellia</taxon>
    </lineage>
</organism>
<accession>A0ABY1KY19</accession>
<protein>
    <submittedName>
        <fullName evidence="2">Uncharacterized protein</fullName>
    </submittedName>
</protein>
<keyword evidence="1" id="KW-0472">Membrane</keyword>
<dbReference type="EMBL" id="FTOB01000004">
    <property type="protein sequence ID" value="SIS84671.1"/>
    <property type="molecule type" value="Genomic_DNA"/>
</dbReference>
<keyword evidence="3" id="KW-1185">Reference proteome</keyword>
<reference evidence="2 3" key="1">
    <citation type="submission" date="2017-01" db="EMBL/GenBank/DDBJ databases">
        <authorList>
            <person name="Varghese N."/>
            <person name="Submissions S."/>
        </authorList>
    </citation>
    <scope>NUCLEOTIDE SEQUENCE [LARGE SCALE GENOMIC DNA]</scope>
    <source>
        <strain evidence="2 3">DSM 2061</strain>
    </source>
</reference>
<sequence length="51" mass="5877">MNNRLKSLLYLASFVTAVIVYDRYNEDHDDNSNHVVADIVIEQISAPERLN</sequence>
<dbReference type="RefSeq" id="WP_175609895.1">
    <property type="nucleotide sequence ID" value="NZ_FTOB01000004.1"/>
</dbReference>
<gene>
    <name evidence="2" type="ORF">SAMN05421766_104346</name>
</gene>
<keyword evidence="1" id="KW-0812">Transmembrane</keyword>
<evidence type="ECO:0000313" key="3">
    <source>
        <dbReference type="Proteomes" id="UP000185728"/>
    </source>
</evidence>